<name>A0AAV9I938_9RHOD</name>
<dbReference type="AlphaFoldDB" id="A0AAV9I938"/>
<dbReference type="InterPro" id="IPR029327">
    <property type="entry name" value="HAUS4"/>
</dbReference>
<gene>
    <name evidence="1" type="ORF">GAYE_SCF00G1800</name>
</gene>
<evidence type="ECO:0000313" key="2">
    <source>
        <dbReference type="Proteomes" id="UP001300502"/>
    </source>
</evidence>
<dbReference type="Pfam" id="PF14735">
    <property type="entry name" value="HAUS4"/>
    <property type="match status" value="1"/>
</dbReference>
<dbReference type="EMBL" id="JANCYU010000020">
    <property type="protein sequence ID" value="KAK4523902.1"/>
    <property type="molecule type" value="Genomic_DNA"/>
</dbReference>
<evidence type="ECO:0000313" key="1">
    <source>
        <dbReference type="EMBL" id="KAK4523902.1"/>
    </source>
</evidence>
<protein>
    <recommendedName>
        <fullName evidence="3">HAUS augmin-like complex subunit 4</fullName>
    </recommendedName>
</protein>
<dbReference type="GO" id="GO:0070652">
    <property type="term" value="C:HAUS complex"/>
    <property type="evidence" value="ECO:0007669"/>
    <property type="project" value="InterPro"/>
</dbReference>
<proteinExistence type="predicted"/>
<keyword evidence="2" id="KW-1185">Reference proteome</keyword>
<comment type="caution">
    <text evidence="1">The sequence shown here is derived from an EMBL/GenBank/DDBJ whole genome shotgun (WGS) entry which is preliminary data.</text>
</comment>
<reference evidence="1 2" key="1">
    <citation type="submission" date="2022-07" db="EMBL/GenBank/DDBJ databases">
        <title>Genome-wide signatures of adaptation to extreme environments.</title>
        <authorList>
            <person name="Cho C.H."/>
            <person name="Yoon H.S."/>
        </authorList>
    </citation>
    <scope>NUCLEOTIDE SEQUENCE [LARGE SCALE GENOMIC DNA]</scope>
    <source>
        <strain evidence="1 2">108.79 E11</strain>
    </source>
</reference>
<dbReference type="Proteomes" id="UP001300502">
    <property type="component" value="Unassembled WGS sequence"/>
</dbReference>
<sequence>MEHEEISATSSECLCLLQFEFQIEMNLPSSVYDAVIEDFTQHLSHSNQQKNVEKRLAMLTGNDKVASRSLSELETFVSDHLSSDLSTADAEMDLFLARKRLIERAIPYFQNKIVAEELVEQCRVLYEEDQTTTLNLMQASVSFLLQETNTCVSRLNLTKQLSESLKQGVVNTTGTLREKLEDLLLIRTPQDDKGKSLQKPENIEQRIKENLATYQSTTTHSSRTFLKSLYILAGILRELNKLLTKWDKDAISCGDSMILKIRKLCIQVEICFNKLRLLQGKLLKETYNPTSQKKLNENKQYLCSKYKKLLSERDRIQSTLQKYLQNRNDMKSIALEYRKTVETIREREAEIKYLLRLSTSSHP</sequence>
<organism evidence="1 2">
    <name type="scientific">Galdieria yellowstonensis</name>
    <dbReference type="NCBI Taxonomy" id="3028027"/>
    <lineage>
        <taxon>Eukaryota</taxon>
        <taxon>Rhodophyta</taxon>
        <taxon>Bangiophyceae</taxon>
        <taxon>Galdieriales</taxon>
        <taxon>Galdieriaceae</taxon>
        <taxon>Galdieria</taxon>
    </lineage>
</organism>
<accession>A0AAV9I938</accession>
<evidence type="ECO:0008006" key="3">
    <source>
        <dbReference type="Google" id="ProtNLM"/>
    </source>
</evidence>
<dbReference type="GO" id="GO:0051225">
    <property type="term" value="P:spindle assembly"/>
    <property type="evidence" value="ECO:0007669"/>
    <property type="project" value="InterPro"/>
</dbReference>